<proteinExistence type="predicted"/>
<name>A0ABM3Z170_PANGU</name>
<evidence type="ECO:0000313" key="5">
    <source>
        <dbReference type="Proteomes" id="UP001652622"/>
    </source>
</evidence>
<dbReference type="Gene3D" id="1.10.150.130">
    <property type="match status" value="1"/>
</dbReference>
<dbReference type="PANTHER" id="PTHR33066">
    <property type="entry name" value="INTEGRASE_SAM-LIKE_N DOMAIN-CONTAINING PROTEIN"/>
    <property type="match status" value="1"/>
</dbReference>
<evidence type="ECO:0000256" key="1">
    <source>
        <dbReference type="ARBA" id="ARBA00023125"/>
    </source>
</evidence>
<accession>A0ABM3Z170</accession>
<dbReference type="InterPro" id="IPR010998">
    <property type="entry name" value="Integrase_recombinase_N"/>
</dbReference>
<feature type="compositionally biased region" description="Polar residues" evidence="3">
    <location>
        <begin position="37"/>
        <end position="46"/>
    </location>
</feature>
<feature type="domain" description="Core-binding (CB)" evidence="4">
    <location>
        <begin position="240"/>
        <end position="320"/>
    </location>
</feature>
<dbReference type="PANTHER" id="PTHR33066:SF2">
    <property type="entry name" value="FILAGGRIN-2-LIKE"/>
    <property type="match status" value="1"/>
</dbReference>
<keyword evidence="5" id="KW-1185">Reference proteome</keyword>
<dbReference type="SUPFAM" id="SSF56349">
    <property type="entry name" value="DNA breaking-rejoining enzymes"/>
    <property type="match status" value="1"/>
</dbReference>
<dbReference type="Proteomes" id="UP001652622">
    <property type="component" value="Unplaced"/>
</dbReference>
<reference evidence="6" key="1">
    <citation type="submission" date="2025-08" db="UniProtKB">
        <authorList>
            <consortium name="RefSeq"/>
        </authorList>
    </citation>
    <scope>IDENTIFICATION</scope>
    <source>
        <tissue evidence="6">Blood</tissue>
    </source>
</reference>
<feature type="region of interest" description="Disordered" evidence="3">
    <location>
        <begin position="1"/>
        <end position="109"/>
    </location>
</feature>
<feature type="compositionally biased region" description="Polar residues" evidence="3">
    <location>
        <begin position="200"/>
        <end position="212"/>
    </location>
</feature>
<protein>
    <submittedName>
        <fullName evidence="6">Succinate--hydroxymethylglutarate CoA-transferase isoform X1</fullName>
    </submittedName>
</protein>
<sequence>MSALHQRSRASSCLPGPSTVPTSNTRLGCFGPHRQHLGQSSYQQTGRDLLKDSNEGGPSFGPVGRSTLDVPSSRLHRRERQLPGRLPQPPTGGPHGVEHSSSSLRSAVPSVRQAAGRPFCLQQQPSSASLLLSFSLGGSGGNERSLQPLASGSAPVCVPSLFSGGQSNLQTVARTGGAHPTGTSLAPQTLVCGPRCALSGSSMADSRQSNRAISGRPRPPGTPGLSTDRLEVERQHLIDANVSPAAIPIILAARRPSTARIYDSTWKSFLRWATRHHLDPSSISVVQLVDFLQEGFASGLSPNTLRRHVAALSSVLSFDPEVPLSKEPLIKAFLRGATNLRPPVIHRFPTWDLNKVLTSLTKPPFKPLKEVNLKFLSFKVSFLVAITSARRISELASLSVRSDLCIFHTDRVVLRLDPAFIPKVNSTFHRSQELILPNFCPRPRHHLEKVWHTLDVRRALKIYLSWTSSFRRTEALFISFQPSTMGARVSSSTVGRWLQATIATAYESQSLPVPRRITAHSTRSAATSAAWAPQAPLDEVCRAATWTSVTPFIRHYRLDTYASAEASFGRRVLQRVRPDPTL</sequence>
<evidence type="ECO:0000256" key="2">
    <source>
        <dbReference type="ARBA" id="ARBA00023172"/>
    </source>
</evidence>
<evidence type="ECO:0000313" key="6">
    <source>
        <dbReference type="RefSeq" id="XP_060542115.1"/>
    </source>
</evidence>
<organism evidence="5 6">
    <name type="scientific">Pantherophis guttatus</name>
    <name type="common">Corn snake</name>
    <name type="synonym">Elaphe guttata</name>
    <dbReference type="NCBI Taxonomy" id="94885"/>
    <lineage>
        <taxon>Eukaryota</taxon>
        <taxon>Metazoa</taxon>
        <taxon>Chordata</taxon>
        <taxon>Craniata</taxon>
        <taxon>Vertebrata</taxon>
        <taxon>Euteleostomi</taxon>
        <taxon>Lepidosauria</taxon>
        <taxon>Squamata</taxon>
        <taxon>Bifurcata</taxon>
        <taxon>Unidentata</taxon>
        <taxon>Episquamata</taxon>
        <taxon>Toxicofera</taxon>
        <taxon>Serpentes</taxon>
        <taxon>Colubroidea</taxon>
        <taxon>Colubridae</taxon>
        <taxon>Colubrinae</taxon>
        <taxon>Pantherophis</taxon>
    </lineage>
</organism>
<dbReference type="InterPro" id="IPR044068">
    <property type="entry name" value="CB"/>
</dbReference>
<dbReference type="GeneID" id="117664284"/>
<keyword evidence="1" id="KW-0238">DNA-binding</keyword>
<dbReference type="InterPro" id="IPR011010">
    <property type="entry name" value="DNA_brk_join_enz"/>
</dbReference>
<feature type="compositionally biased region" description="Low complexity" evidence="3">
    <location>
        <begin position="100"/>
        <end position="109"/>
    </location>
</feature>
<dbReference type="RefSeq" id="XP_060542115.1">
    <property type="nucleotide sequence ID" value="XM_060686132.1"/>
</dbReference>
<dbReference type="Gene3D" id="1.10.443.10">
    <property type="entry name" value="Intergrase catalytic core"/>
    <property type="match status" value="1"/>
</dbReference>
<feature type="region of interest" description="Disordered" evidence="3">
    <location>
        <begin position="200"/>
        <end position="227"/>
    </location>
</feature>
<evidence type="ECO:0000259" key="4">
    <source>
        <dbReference type="PROSITE" id="PS51900"/>
    </source>
</evidence>
<evidence type="ECO:0000256" key="3">
    <source>
        <dbReference type="SAM" id="MobiDB-lite"/>
    </source>
</evidence>
<dbReference type="PROSITE" id="PS51900">
    <property type="entry name" value="CB"/>
    <property type="match status" value="1"/>
</dbReference>
<dbReference type="InterPro" id="IPR013762">
    <property type="entry name" value="Integrase-like_cat_sf"/>
</dbReference>
<gene>
    <name evidence="6" type="primary">SUGCT</name>
</gene>
<dbReference type="SUPFAM" id="SSF47823">
    <property type="entry name" value="lambda integrase-like, N-terminal domain"/>
    <property type="match status" value="1"/>
</dbReference>
<keyword evidence="2" id="KW-0233">DNA recombination</keyword>